<gene>
    <name evidence="4" type="ORF">NLF92_06980</name>
</gene>
<comment type="caution">
    <text evidence="4">The sequence shown here is derived from an EMBL/GenBank/DDBJ whole genome shotgun (WGS) entry which is preliminary data.</text>
</comment>
<sequence length="223" mass="23866">MAELLPSVVVDAKGSHQATVIWLHGLGDSGNGFAPIVPALNIPDALGIKFIFPHAPVRPVTINNGMAMRAWYDIKSMDFGSRADLDGVKESAAQVEALIEAEIAAGIPPHKIVLAGFSQGGVISYYLGCRYGKALAGIMTLSTYMADGETLAAQMSELSRIVPIFAAHGTHDDVVPVTMGKAAYQQVAALGYNATWKEYPMQHNVCPEEVNDISNWLQTRLGD</sequence>
<evidence type="ECO:0000313" key="4">
    <source>
        <dbReference type="EMBL" id="MCP3428686.1"/>
    </source>
</evidence>
<dbReference type="InterPro" id="IPR003140">
    <property type="entry name" value="PLipase/COase/thioEstase"/>
</dbReference>
<dbReference type="AlphaFoldDB" id="A0AA41X1K2"/>
<name>A0AA41X1K2_9ALTE</name>
<proteinExistence type="inferred from homology"/>
<keyword evidence="2 4" id="KW-0378">Hydrolase</keyword>
<dbReference type="SUPFAM" id="SSF53474">
    <property type="entry name" value="alpha/beta-Hydrolases"/>
    <property type="match status" value="1"/>
</dbReference>
<accession>A0AA41X1K2</accession>
<evidence type="ECO:0000256" key="1">
    <source>
        <dbReference type="ARBA" id="ARBA00006499"/>
    </source>
</evidence>
<dbReference type="GO" id="GO:0016787">
    <property type="term" value="F:hydrolase activity"/>
    <property type="evidence" value="ECO:0007669"/>
    <property type="project" value="UniProtKB-KW"/>
</dbReference>
<feature type="domain" description="Phospholipase/carboxylesterase/thioesterase" evidence="3">
    <location>
        <begin position="8"/>
        <end position="219"/>
    </location>
</feature>
<dbReference type="PANTHER" id="PTHR10655:SF17">
    <property type="entry name" value="LYSOPHOSPHOLIPASE-LIKE PROTEIN 1"/>
    <property type="match status" value="1"/>
</dbReference>
<dbReference type="RefSeq" id="WP_254100202.1">
    <property type="nucleotide sequence ID" value="NZ_JANATA010000010.1"/>
</dbReference>
<dbReference type="Pfam" id="PF02230">
    <property type="entry name" value="Abhydrolase_2"/>
    <property type="match status" value="1"/>
</dbReference>
<evidence type="ECO:0000259" key="3">
    <source>
        <dbReference type="Pfam" id="PF02230"/>
    </source>
</evidence>
<dbReference type="InterPro" id="IPR029058">
    <property type="entry name" value="AB_hydrolase_fold"/>
</dbReference>
<evidence type="ECO:0000256" key="2">
    <source>
        <dbReference type="ARBA" id="ARBA00022801"/>
    </source>
</evidence>
<dbReference type="Gene3D" id="3.40.50.1820">
    <property type="entry name" value="alpha/beta hydrolase"/>
    <property type="match status" value="1"/>
</dbReference>
<reference evidence="4" key="1">
    <citation type="submission" date="2022-07" db="EMBL/GenBank/DDBJ databases">
        <title>Characterization of the Novel Bacterium Alteromonas immobilis LMIT006 and Alteromonas gregis LMIT007.</title>
        <authorList>
            <person name="Lin X."/>
        </authorList>
    </citation>
    <scope>NUCLEOTIDE SEQUENCE</scope>
    <source>
        <strain evidence="4">LMIT007</strain>
    </source>
</reference>
<organism evidence="4 5">
    <name type="scientific">Opacimonas viscosa</name>
    <dbReference type="NCBI Taxonomy" id="2961944"/>
    <lineage>
        <taxon>Bacteria</taxon>
        <taxon>Pseudomonadati</taxon>
        <taxon>Pseudomonadota</taxon>
        <taxon>Gammaproteobacteria</taxon>
        <taxon>Alteromonadales</taxon>
        <taxon>Alteromonadaceae</taxon>
        <taxon>Opacimonas</taxon>
    </lineage>
</organism>
<comment type="similarity">
    <text evidence="1">Belongs to the AB hydrolase superfamily. AB hydrolase 2 family.</text>
</comment>
<protein>
    <submittedName>
        <fullName evidence="4">Alpha/beta hydrolase</fullName>
    </submittedName>
</protein>
<dbReference type="Proteomes" id="UP001165413">
    <property type="component" value="Unassembled WGS sequence"/>
</dbReference>
<keyword evidence="5" id="KW-1185">Reference proteome</keyword>
<dbReference type="EMBL" id="JANATA010000010">
    <property type="protein sequence ID" value="MCP3428686.1"/>
    <property type="molecule type" value="Genomic_DNA"/>
</dbReference>
<evidence type="ECO:0000313" key="5">
    <source>
        <dbReference type="Proteomes" id="UP001165413"/>
    </source>
</evidence>
<dbReference type="InterPro" id="IPR050565">
    <property type="entry name" value="LYPA1-2/EST-like"/>
</dbReference>
<dbReference type="PANTHER" id="PTHR10655">
    <property type="entry name" value="LYSOPHOSPHOLIPASE-RELATED"/>
    <property type="match status" value="1"/>
</dbReference>